<organism evidence="1 2">
    <name type="scientific">Ceratosolen solmsi marchali</name>
    <dbReference type="NCBI Taxonomy" id="326594"/>
    <lineage>
        <taxon>Eukaryota</taxon>
        <taxon>Metazoa</taxon>
        <taxon>Ecdysozoa</taxon>
        <taxon>Arthropoda</taxon>
        <taxon>Hexapoda</taxon>
        <taxon>Insecta</taxon>
        <taxon>Pterygota</taxon>
        <taxon>Neoptera</taxon>
        <taxon>Endopterygota</taxon>
        <taxon>Hymenoptera</taxon>
        <taxon>Apocrita</taxon>
        <taxon>Proctotrupomorpha</taxon>
        <taxon>Chalcidoidea</taxon>
        <taxon>Agaonidae</taxon>
        <taxon>Agaoninae</taxon>
        <taxon>Ceratosolen</taxon>
    </lineage>
</organism>
<dbReference type="InterPro" id="IPR005240">
    <property type="entry name" value="DUF389"/>
</dbReference>
<proteinExistence type="predicted"/>
<dbReference type="AlphaFoldDB" id="A0AAJ7DZS5"/>
<keyword evidence="1" id="KW-1185">Reference proteome</keyword>
<dbReference type="GeneID" id="105365851"/>
<dbReference type="Proteomes" id="UP000695007">
    <property type="component" value="Unplaced"/>
</dbReference>
<dbReference type="KEGG" id="csol:105365851"/>
<evidence type="ECO:0000313" key="1">
    <source>
        <dbReference type="Proteomes" id="UP000695007"/>
    </source>
</evidence>
<sequence>MENLLDQLLKKLKIDHVFWYKDRADMYYEVIFPVASGDSCENCLHSLAEFGIGIRMNSIVSVLPTQCTLRGLKNIDVYDESIELNQKYNKIIINNIPCDKSDTWKEFIASIRSKLTVKQVIDGVQDGGQLTFDFVLLVLIADY</sequence>
<name>A0AAJ7DZS5_9HYME</name>
<protein>
    <submittedName>
        <fullName evidence="2">Uncharacterized protein LOC105365851</fullName>
    </submittedName>
</protein>
<dbReference type="PANTHER" id="PTHR20992:SF12">
    <property type="entry name" value="IP07646P"/>
    <property type="match status" value="1"/>
</dbReference>
<reference evidence="2" key="1">
    <citation type="submission" date="2025-08" db="UniProtKB">
        <authorList>
            <consortium name="RefSeq"/>
        </authorList>
    </citation>
    <scope>IDENTIFICATION</scope>
</reference>
<evidence type="ECO:0000313" key="2">
    <source>
        <dbReference type="RefSeq" id="XP_011502410.1"/>
    </source>
</evidence>
<gene>
    <name evidence="2" type="primary">LOC105365851</name>
</gene>
<dbReference type="RefSeq" id="XP_011502410.1">
    <property type="nucleotide sequence ID" value="XM_011504108.1"/>
</dbReference>
<accession>A0AAJ7DZS5</accession>
<dbReference type="PANTHER" id="PTHR20992">
    <property type="entry name" value="AT15442P-RELATED"/>
    <property type="match status" value="1"/>
</dbReference>